<keyword evidence="3" id="KW-1185">Reference proteome</keyword>
<feature type="region of interest" description="Disordered" evidence="1">
    <location>
        <begin position="43"/>
        <end position="64"/>
    </location>
</feature>
<evidence type="ECO:0000313" key="3">
    <source>
        <dbReference type="Proteomes" id="UP000266188"/>
    </source>
</evidence>
<comment type="caution">
    <text evidence="2">The sequence shown here is derived from an EMBL/GenBank/DDBJ whole genome shotgun (WGS) entry which is preliminary data.</text>
</comment>
<accession>A0A3A2ZUM4</accession>
<dbReference type="Proteomes" id="UP000266188">
    <property type="component" value="Unassembled WGS sequence"/>
</dbReference>
<dbReference type="AlphaFoldDB" id="A0A3A2ZUM4"/>
<name>A0A3A2ZUM4_9EURO</name>
<proteinExistence type="predicted"/>
<reference evidence="3" key="1">
    <citation type="submission" date="2017-02" db="EMBL/GenBank/DDBJ databases">
        <authorList>
            <person name="Tafer H."/>
            <person name="Lopandic K."/>
        </authorList>
    </citation>
    <scope>NUCLEOTIDE SEQUENCE [LARGE SCALE GENOMIC DNA]</scope>
    <source>
        <strain evidence="3">CBS 366.77</strain>
    </source>
</reference>
<dbReference type="EMBL" id="MVGC01000211">
    <property type="protein sequence ID" value="RJE21695.1"/>
    <property type="molecule type" value="Genomic_DNA"/>
</dbReference>
<protein>
    <submittedName>
        <fullName evidence="2">Uncharacterized protein</fullName>
    </submittedName>
</protein>
<evidence type="ECO:0000313" key="2">
    <source>
        <dbReference type="EMBL" id="RJE21695.1"/>
    </source>
</evidence>
<gene>
    <name evidence="2" type="ORF">PHISCL_05964</name>
</gene>
<evidence type="ECO:0000256" key="1">
    <source>
        <dbReference type="SAM" id="MobiDB-lite"/>
    </source>
</evidence>
<organism evidence="2 3">
    <name type="scientific">Aspergillus sclerotialis</name>
    <dbReference type="NCBI Taxonomy" id="2070753"/>
    <lineage>
        <taxon>Eukaryota</taxon>
        <taxon>Fungi</taxon>
        <taxon>Dikarya</taxon>
        <taxon>Ascomycota</taxon>
        <taxon>Pezizomycotina</taxon>
        <taxon>Eurotiomycetes</taxon>
        <taxon>Eurotiomycetidae</taxon>
        <taxon>Eurotiales</taxon>
        <taxon>Aspergillaceae</taxon>
        <taxon>Aspergillus</taxon>
        <taxon>Aspergillus subgen. Polypaecilum</taxon>
    </lineage>
</organism>
<sequence>MGKVNKFYPAEPVFLTSALLLEVGLGHLRRSTELYRLHHRASYRKPGPDVADETTETGEAKETT</sequence>